<gene>
    <name evidence="1" type="ORF">HMPREF1576_00980</name>
</gene>
<reference evidence="1 2" key="1">
    <citation type="submission" date="2013-06" db="EMBL/GenBank/DDBJ databases">
        <authorList>
            <person name="Weinstock G."/>
            <person name="Sodergren E."/>
            <person name="Lobos E.A."/>
            <person name="Fulton L."/>
            <person name="Fulton R."/>
            <person name="Courtney L."/>
            <person name="Fronick C."/>
            <person name="O'Laughlin M."/>
            <person name="Godfrey J."/>
            <person name="Wilson R.M."/>
            <person name="Miner T."/>
            <person name="Farmer C."/>
            <person name="Delehaunty K."/>
            <person name="Cordes M."/>
            <person name="Minx P."/>
            <person name="Tomlinson C."/>
            <person name="Chen J."/>
            <person name="Wollam A."/>
            <person name="Pepin K.H."/>
            <person name="Bhonagiri V."/>
            <person name="Zhang X."/>
            <person name="Warren W."/>
            <person name="Mitreva M."/>
            <person name="Mardis E.R."/>
            <person name="Wilson R.K."/>
        </authorList>
    </citation>
    <scope>NUCLEOTIDE SEQUENCE [LARGE SCALE GENOMIC DNA]</scope>
    <source>
        <strain evidence="1 2">JCP7719</strain>
    </source>
</reference>
<protein>
    <submittedName>
        <fullName evidence="1">Uncharacterized protein</fullName>
    </submittedName>
</protein>
<dbReference type="Proteomes" id="UP000014601">
    <property type="component" value="Unassembled WGS sequence"/>
</dbReference>
<evidence type="ECO:0000313" key="2">
    <source>
        <dbReference type="Proteomes" id="UP000014601"/>
    </source>
</evidence>
<evidence type="ECO:0000313" key="1">
    <source>
        <dbReference type="EMBL" id="EPI50418.1"/>
    </source>
</evidence>
<dbReference type="AlphaFoldDB" id="S4GLV2"/>
<dbReference type="EMBL" id="ATJO01000074">
    <property type="protein sequence ID" value="EPI50418.1"/>
    <property type="molecule type" value="Genomic_DNA"/>
</dbReference>
<comment type="caution">
    <text evidence="1">The sequence shown here is derived from an EMBL/GenBank/DDBJ whole genome shotgun (WGS) entry which is preliminary data.</text>
</comment>
<organism evidence="1 2">
    <name type="scientific">Gardnerella pickettii JCP7719</name>
    <dbReference type="NCBI Taxonomy" id="1261061"/>
    <lineage>
        <taxon>Bacteria</taxon>
        <taxon>Bacillati</taxon>
        <taxon>Actinomycetota</taxon>
        <taxon>Actinomycetes</taxon>
        <taxon>Bifidobacteriales</taxon>
        <taxon>Bifidobacteriaceae</taxon>
        <taxon>Gardnerella</taxon>
        <taxon>Gardnerella pickettii</taxon>
    </lineage>
</organism>
<sequence length="47" mass="5197">MALELALALARAQGDHTTAHTINNTIAEATEESKKTLEQNIRLFFGR</sequence>
<name>S4GLV2_9BIFI</name>
<accession>S4GLV2</accession>
<dbReference type="HOGENOM" id="CLU_213794_0_0_11"/>
<proteinExistence type="predicted"/>